<keyword evidence="3" id="KW-0862">Zinc</keyword>
<dbReference type="HOGENOM" id="CLU_143932_0_0_9"/>
<dbReference type="AlphaFoldDB" id="A0A0E1X7N3"/>
<evidence type="ECO:0000259" key="4">
    <source>
        <dbReference type="PROSITE" id="PS51266"/>
    </source>
</evidence>
<keyword evidence="2" id="KW-0863">Zinc-finger</keyword>
<dbReference type="SMR" id="A0A0E1X7N3"/>
<sequence>MPKVYGSLIDTETRCRHYFTEEDIIAIKFKCCNKYYPCYKCHNEFEKHAIKRWSEPSFNEKAILCGVCKHELTINEYMMVERCPNCQSRFNNRCKYHYHIYFEI</sequence>
<organism evidence="5 6">
    <name type="scientific">Staphylococcus aureus subsp. aureus MN8</name>
    <dbReference type="NCBI Taxonomy" id="548470"/>
    <lineage>
        <taxon>Bacteria</taxon>
        <taxon>Bacillati</taxon>
        <taxon>Bacillota</taxon>
        <taxon>Bacilli</taxon>
        <taxon>Bacillales</taxon>
        <taxon>Staphylococcaceae</taxon>
        <taxon>Staphylococcus</taxon>
    </lineage>
</organism>
<evidence type="ECO:0000256" key="3">
    <source>
        <dbReference type="ARBA" id="ARBA00022833"/>
    </source>
</evidence>
<dbReference type="PROSITE" id="PS51266">
    <property type="entry name" value="ZF_CHY"/>
    <property type="match status" value="1"/>
</dbReference>
<dbReference type="SUPFAM" id="SSF161219">
    <property type="entry name" value="CHY zinc finger-like"/>
    <property type="match status" value="1"/>
</dbReference>
<feature type="domain" description="CHY-type" evidence="4">
    <location>
        <begin position="8"/>
        <end position="88"/>
    </location>
</feature>
<reference evidence="5 6" key="1">
    <citation type="submission" date="2010-05" db="EMBL/GenBank/DDBJ databases">
        <authorList>
            <person name="Muzny D."/>
            <person name="Qin X."/>
            <person name="Buhay C."/>
            <person name="Dugan-Rocha S."/>
            <person name="Ding Y."/>
            <person name="Chen G."/>
            <person name="Hawes A."/>
            <person name="Holder M."/>
            <person name="Jhangiani S."/>
            <person name="Johnson A."/>
            <person name="Khan Z."/>
            <person name="Li Z."/>
            <person name="Liu W."/>
            <person name="Liu X."/>
            <person name="Perez L."/>
            <person name="Shen H."/>
            <person name="Wang Q."/>
            <person name="Watt J."/>
            <person name="Xi L."/>
            <person name="Xin Y."/>
            <person name="Zhou J."/>
            <person name="Deng J."/>
            <person name="Jiang H."/>
            <person name="Liu Y."/>
            <person name="Qu J."/>
            <person name="Song X.-Z."/>
            <person name="Zhang L."/>
            <person name="Villasana D."/>
            <person name="Johnson A."/>
            <person name="Liu J."/>
            <person name="Liyanage D."/>
            <person name="Lorensuhewa L."/>
            <person name="Robinson T."/>
            <person name="Song A."/>
            <person name="Song B.-B."/>
            <person name="Dinh H."/>
            <person name="Thornton R."/>
            <person name="Coyle M."/>
            <person name="Francisco L."/>
            <person name="Jackson L."/>
            <person name="Javaid M."/>
            <person name="Korchina V."/>
            <person name="Kovar C."/>
            <person name="Mata R."/>
            <person name="Mathew T."/>
            <person name="Ngo R."/>
            <person name="Nguyen L."/>
            <person name="Nguyen N."/>
            <person name="Okwuonu G."/>
            <person name="Ongeri F."/>
            <person name="Pham C."/>
            <person name="Simmons D."/>
            <person name="Wilczek-Boney K."/>
            <person name="Hale W."/>
            <person name="Jakkamsetti A."/>
            <person name="Pham P."/>
            <person name="Ruth R."/>
            <person name="San Lucas F."/>
            <person name="Warren J."/>
            <person name="Zhang J."/>
            <person name="Zhao Z."/>
            <person name="Zhou C."/>
            <person name="Zhu D."/>
            <person name="Lee S."/>
            <person name="Bess C."/>
            <person name="Blankenburg K."/>
            <person name="Forbes L."/>
            <person name="Fu Q."/>
            <person name="Gubbala S."/>
            <person name="Hirani K."/>
            <person name="Jayaseelan J.C."/>
            <person name="Lara F."/>
            <person name="Munidasa M."/>
            <person name="Palculict T."/>
            <person name="Patil S."/>
            <person name="Pu L.-L."/>
            <person name="Saada N."/>
            <person name="Tang L."/>
            <person name="Weissenberger G."/>
            <person name="Zhu Y."/>
            <person name="Hemphill L."/>
            <person name="Shang Y."/>
            <person name="Youmans B."/>
            <person name="Ayvaz T."/>
            <person name="Ross M."/>
            <person name="Santibanez J."/>
            <person name="Aqrawi P."/>
            <person name="Gross S."/>
            <person name="Joshi V."/>
            <person name="Fowler G."/>
            <person name="Nazareth L."/>
            <person name="Reid J."/>
            <person name="Worley K."/>
            <person name="Petrosino J."/>
            <person name="Highlander S."/>
            <person name="Gibbs R."/>
        </authorList>
    </citation>
    <scope>NUCLEOTIDE SEQUENCE [LARGE SCALE GENOMIC DNA]</scope>
    <source>
        <strain evidence="5 6">MN8</strain>
    </source>
</reference>
<evidence type="ECO:0000313" key="5">
    <source>
        <dbReference type="EMBL" id="EFH95347.1"/>
    </source>
</evidence>
<dbReference type="InterPro" id="IPR008913">
    <property type="entry name" value="Znf_CHY"/>
</dbReference>
<dbReference type="Pfam" id="PF05495">
    <property type="entry name" value="zf-CHY"/>
    <property type="match status" value="1"/>
</dbReference>
<comment type="caution">
    <text evidence="5">The sequence shown here is derived from an EMBL/GenBank/DDBJ whole genome shotgun (WGS) entry which is preliminary data.</text>
</comment>
<evidence type="ECO:0000256" key="2">
    <source>
        <dbReference type="ARBA" id="ARBA00022771"/>
    </source>
</evidence>
<keyword evidence="1" id="KW-0479">Metal-binding</keyword>
<dbReference type="PANTHER" id="PTHR28082:SF1">
    <property type="entry name" value="HELPER OF TIM PROTEIN 13"/>
    <property type="match status" value="1"/>
</dbReference>
<dbReference type="GO" id="GO:0008270">
    <property type="term" value="F:zinc ion binding"/>
    <property type="evidence" value="ECO:0007669"/>
    <property type="project" value="UniProtKB-KW"/>
</dbReference>
<dbReference type="Proteomes" id="UP000003455">
    <property type="component" value="Chromosome"/>
</dbReference>
<dbReference type="InterPro" id="IPR052604">
    <property type="entry name" value="Mito_Tim_assembly_helper"/>
</dbReference>
<evidence type="ECO:0000313" key="6">
    <source>
        <dbReference type="Proteomes" id="UP000003455"/>
    </source>
</evidence>
<evidence type="ECO:0000256" key="1">
    <source>
        <dbReference type="ARBA" id="ARBA00022723"/>
    </source>
</evidence>
<dbReference type="InterPro" id="IPR016694">
    <property type="entry name" value="UCP017292"/>
</dbReference>
<name>A0A0E1X7N3_STAAU</name>
<gene>
    <name evidence="5" type="ORF">HMPREF0769_11557</name>
</gene>
<dbReference type="RefSeq" id="WP_001127269.1">
    <property type="nucleotide sequence ID" value="NZ_CM000952.1"/>
</dbReference>
<dbReference type="PIRSF" id="PIRSF017292">
    <property type="entry name" value="UCP017292_Znf_CHY"/>
    <property type="match status" value="1"/>
</dbReference>
<accession>A0A0E1X7N3</accession>
<dbReference type="PANTHER" id="PTHR28082">
    <property type="entry name" value="ZINC FINGER PROTEIN"/>
    <property type="match status" value="1"/>
</dbReference>
<protein>
    <submittedName>
        <fullName evidence="5">CHY zinc finger</fullName>
    </submittedName>
</protein>
<dbReference type="EMBL" id="ACJA02000003">
    <property type="protein sequence ID" value="EFH95347.1"/>
    <property type="molecule type" value="Genomic_DNA"/>
</dbReference>
<dbReference type="InterPro" id="IPR037274">
    <property type="entry name" value="Znf_CHY_sf"/>
</dbReference>
<proteinExistence type="predicted"/>